<organism evidence="1 2">
    <name type="scientific">Candidatus Thiothrix anitrata</name>
    <dbReference type="NCBI Taxonomy" id="2823902"/>
    <lineage>
        <taxon>Bacteria</taxon>
        <taxon>Pseudomonadati</taxon>
        <taxon>Pseudomonadota</taxon>
        <taxon>Gammaproteobacteria</taxon>
        <taxon>Thiotrichales</taxon>
        <taxon>Thiotrichaceae</taxon>
        <taxon>Thiothrix</taxon>
    </lineage>
</organism>
<keyword evidence="2" id="KW-1185">Reference proteome</keyword>
<evidence type="ECO:0008006" key="3">
    <source>
        <dbReference type="Google" id="ProtNLM"/>
    </source>
</evidence>
<evidence type="ECO:0000313" key="2">
    <source>
        <dbReference type="Proteomes" id="UP000672027"/>
    </source>
</evidence>
<proteinExistence type="predicted"/>
<dbReference type="EMBL" id="CP072800">
    <property type="protein sequence ID" value="QTR49480.1"/>
    <property type="molecule type" value="Genomic_DNA"/>
</dbReference>
<dbReference type="InterPro" id="IPR022541">
    <property type="entry name" value="YhfG"/>
</dbReference>
<dbReference type="Pfam" id="PF10832">
    <property type="entry name" value="YhfG"/>
    <property type="match status" value="1"/>
</dbReference>
<gene>
    <name evidence="1" type="ORF">J8380_14735</name>
</gene>
<reference evidence="1 2" key="1">
    <citation type="submission" date="2021-04" db="EMBL/GenBank/DDBJ databases">
        <title>Genomics, taxonomy and metabolism of representatives of sulfur bacteria of the genus Thiothrix: Thiothrix fructosivorans QT, Thiothrix unzii A1T and three new species, Thiothrix subterranea sp. nov., Thiothrix litoralis sp. nov. and 'Candidatus Thiothrix anitrata' sp. nov.</title>
        <authorList>
            <person name="Ravin N.V."/>
            <person name="Smolyakov D."/>
            <person name="Rudenko T.S."/>
            <person name="Mardanov A.V."/>
            <person name="Beletsky A.V."/>
            <person name="Markov N.D."/>
            <person name="Fomenkov A.I."/>
            <person name="Roberts R.J."/>
            <person name="Karnachuk O.V."/>
            <person name="Novikov A."/>
            <person name="Grabovich M.Y."/>
        </authorList>
    </citation>
    <scope>NUCLEOTIDE SEQUENCE [LARGE SCALE GENOMIC DNA]</scope>
    <source>
        <strain evidence="1 2">A52</strain>
    </source>
</reference>
<evidence type="ECO:0000313" key="1">
    <source>
        <dbReference type="EMBL" id="QTR49480.1"/>
    </source>
</evidence>
<dbReference type="Proteomes" id="UP000672027">
    <property type="component" value="Chromosome"/>
</dbReference>
<protein>
    <recommendedName>
        <fullName evidence="3">DUF2559 family protein</fullName>
    </recommendedName>
</protein>
<accession>A0ABX7X0R7</accession>
<name>A0ABX7X0R7_9GAMM</name>
<sequence>MKRTIEIDCPPELRNSPMLSQTEKLLRFRQIRRRNYRASLRLEGFAPSNQTHLDEQAPLLSPQDIENRIAQIKARYVG</sequence>
<dbReference type="RefSeq" id="WP_210226323.1">
    <property type="nucleotide sequence ID" value="NZ_CP072800.1"/>
</dbReference>